<dbReference type="GeneID" id="25900945"/>
<dbReference type="InterPro" id="IPR029175">
    <property type="entry name" value="EXOC2/Sec5"/>
</dbReference>
<evidence type="ECO:0000256" key="1">
    <source>
        <dbReference type="ARBA" id="ARBA00002660"/>
    </source>
</evidence>
<evidence type="ECO:0000256" key="3">
    <source>
        <dbReference type="ARBA" id="ARBA00022448"/>
    </source>
</evidence>
<dbReference type="InterPro" id="IPR039481">
    <property type="entry name" value="EXOC2/Sec5_N_dom"/>
</dbReference>
<dbReference type="InterPro" id="IPR002909">
    <property type="entry name" value="IPT_dom"/>
</dbReference>
<feature type="domain" description="Exocyst complex component EXOC2/Sec5 N-terminal" evidence="9">
    <location>
        <begin position="198"/>
        <end position="958"/>
    </location>
</feature>
<evidence type="ECO:0000313" key="10">
    <source>
        <dbReference type="EMBL" id="KNC87459.1"/>
    </source>
</evidence>
<evidence type="ECO:0000256" key="2">
    <source>
        <dbReference type="ARBA" id="ARBA00010578"/>
    </source>
</evidence>
<dbReference type="Proteomes" id="UP000054560">
    <property type="component" value="Unassembled WGS sequence"/>
</dbReference>
<reference evidence="10 11" key="1">
    <citation type="submission" date="2011-02" db="EMBL/GenBank/DDBJ databases">
        <title>The Genome Sequence of Sphaeroforma arctica JP610.</title>
        <authorList>
            <consortium name="The Broad Institute Genome Sequencing Platform"/>
            <person name="Russ C."/>
            <person name="Cuomo C."/>
            <person name="Young S.K."/>
            <person name="Zeng Q."/>
            <person name="Gargeya S."/>
            <person name="Alvarado L."/>
            <person name="Berlin A."/>
            <person name="Chapman S.B."/>
            <person name="Chen Z."/>
            <person name="Freedman E."/>
            <person name="Gellesch M."/>
            <person name="Goldberg J."/>
            <person name="Griggs A."/>
            <person name="Gujja S."/>
            <person name="Heilman E."/>
            <person name="Heiman D."/>
            <person name="Howarth C."/>
            <person name="Mehta T."/>
            <person name="Neiman D."/>
            <person name="Pearson M."/>
            <person name="Roberts A."/>
            <person name="Saif S."/>
            <person name="Shea T."/>
            <person name="Shenoy N."/>
            <person name="Sisk P."/>
            <person name="Stolte C."/>
            <person name="Sykes S."/>
            <person name="White J."/>
            <person name="Yandava C."/>
            <person name="Burger G."/>
            <person name="Gray M.W."/>
            <person name="Holland P.W.H."/>
            <person name="King N."/>
            <person name="Lang F.B.F."/>
            <person name="Roger A.J."/>
            <person name="Ruiz-Trillo I."/>
            <person name="Haas B."/>
            <person name="Nusbaum C."/>
            <person name="Birren B."/>
        </authorList>
    </citation>
    <scope>NUCLEOTIDE SEQUENCE [LARGE SCALE GENOMIC DNA]</scope>
    <source>
        <strain evidence="10 11">JP610</strain>
    </source>
</reference>
<dbReference type="CDD" id="cd00603">
    <property type="entry name" value="IPT_PCSR"/>
    <property type="match status" value="1"/>
</dbReference>
<evidence type="ECO:0000259" key="8">
    <source>
        <dbReference type="Pfam" id="PF01833"/>
    </source>
</evidence>
<evidence type="ECO:0000256" key="4">
    <source>
        <dbReference type="ARBA" id="ARBA00022483"/>
    </source>
</evidence>
<evidence type="ECO:0000256" key="7">
    <source>
        <dbReference type="SAM" id="MobiDB-lite"/>
    </source>
</evidence>
<organism evidence="10 11">
    <name type="scientific">Sphaeroforma arctica JP610</name>
    <dbReference type="NCBI Taxonomy" id="667725"/>
    <lineage>
        <taxon>Eukaryota</taxon>
        <taxon>Ichthyosporea</taxon>
        <taxon>Ichthyophonida</taxon>
        <taxon>Sphaeroforma</taxon>
    </lineage>
</organism>
<dbReference type="RefSeq" id="XP_014161361.1">
    <property type="nucleotide sequence ID" value="XM_014305886.1"/>
</dbReference>
<dbReference type="GO" id="GO:0015031">
    <property type="term" value="P:protein transport"/>
    <property type="evidence" value="ECO:0007669"/>
    <property type="project" value="UniProtKB-KW"/>
</dbReference>
<protein>
    <recommendedName>
        <fullName evidence="6">Exocyst complex component</fullName>
    </recommendedName>
</protein>
<feature type="compositionally biased region" description="Low complexity" evidence="7">
    <location>
        <begin position="526"/>
        <end position="543"/>
    </location>
</feature>
<name>A0A0L0GF04_9EUKA</name>
<comment type="function">
    <text evidence="1 6">Component of the exocyst complex involved in the docking of exocytic vesicles with fusion sites on the plasma membrane.</text>
</comment>
<dbReference type="PANTHER" id="PTHR13043">
    <property type="entry name" value="EXOCYST COMPLEX COMPONENT SEC5"/>
    <property type="match status" value="1"/>
</dbReference>
<feature type="domain" description="IPT/TIG" evidence="8">
    <location>
        <begin position="6"/>
        <end position="64"/>
    </location>
</feature>
<evidence type="ECO:0000259" key="9">
    <source>
        <dbReference type="Pfam" id="PF15469"/>
    </source>
</evidence>
<dbReference type="GO" id="GO:0006887">
    <property type="term" value="P:exocytosis"/>
    <property type="evidence" value="ECO:0007669"/>
    <property type="project" value="UniProtKB-KW"/>
</dbReference>
<keyword evidence="5 6" id="KW-0653">Protein transport</keyword>
<dbReference type="eggNOG" id="KOG2347">
    <property type="taxonomic scope" value="Eukaryota"/>
</dbReference>
<dbReference type="Pfam" id="PF01833">
    <property type="entry name" value="TIG"/>
    <property type="match status" value="1"/>
</dbReference>
<sequence>MADVRPEVMGLSPSFGYDTGGSTITIRGMNFGVDADDLTGLTICGVDHLHKVRWDSSYKLVVTTAKVRLDDFPHAERGADGLRILSGPVLVSTAMGGQSQPSLMFKFIEEEEEEVDSETEMDEWKDVPDRRLRDGPDSALRTAVVIETVSDPLCIYKDEKKSKGKFKENVLIAETAVDPPILASLRETYPLGTSDPASANFVPAWFFAEKHANTPLHLLMVGSENLDALIVKQEHAVTSLMKDNFDRYVACQDVILTMQQVLERERDETGGDLTKGLQDNQQIVSTMASDYIKPLLARRDRAEAIRSVIGVLNRYKFLVGLPHAMRLAITNGQYLIAVTEYEKALSLYGHSEVDFVQQVLGEVETIADDLRTTLLDKLRQPRASMADRELYIDYLLRLGSTEDPSWMVIGYVRDGLCLMLNTCAMRYHAIPENEETIQRGTELFESVEFEGFVVKEHEWTSQGALRIISYISELSRIVSTLFPRLWKIYKMYCETCLAGLDKSQPEKGIGMGSQSNMSSGWKGLKSPSTASGMSMSQSESKSSLALDRKDTQSDASGAAVGSIIHVEEAIGPVFVLYEKLISNAFGLNHDKDSESGADEESPFADILFDCDHETSQALLKCATVISTFFKQLGDLEGLQTDAKKYVRMFTKMLKAYRAFCVRPVLQETHEEVHKLIDWKLTVSVGVSVTELPDELNVIIQACIDDLAPVLMEKSHRVKNEPSNTVVIVRDKIASLLHDFTEILRHHAFLKDPSANSKRGQQSLYQNMSLDLLAFESHPPSRSQRLLIVLGSINYLIDITIPMLGQMFEKKFMCSLIAMLQQPLRKLKLLALDINDDYVRTNTERLIAIIDEGVKDDSLLQKKPCGIRQFVKDVILGLVTVHSEVTSIDRSYCRTMIEGLQDNIADGICIIIDGMEITLQQYQQIHMDLKILSIAMGSYNTTRSKSLMKDAFRLLKGKVTECKPYAVPDEIEILAKFEQQMTFTLMCLEG</sequence>
<dbReference type="OrthoDB" id="26242at2759"/>
<dbReference type="InterPro" id="IPR014756">
    <property type="entry name" value="Ig_E-set"/>
</dbReference>
<dbReference type="AlphaFoldDB" id="A0A0L0GF04"/>
<evidence type="ECO:0000256" key="5">
    <source>
        <dbReference type="ARBA" id="ARBA00022927"/>
    </source>
</evidence>
<keyword evidence="3 6" id="KW-0813">Transport</keyword>
<evidence type="ECO:0000256" key="6">
    <source>
        <dbReference type="RuleBase" id="RU365069"/>
    </source>
</evidence>
<dbReference type="Pfam" id="PF15469">
    <property type="entry name" value="Sec5"/>
    <property type="match status" value="1"/>
</dbReference>
<comment type="similarity">
    <text evidence="2 6">Belongs to the SEC5 family.</text>
</comment>
<dbReference type="GO" id="GO:0006893">
    <property type="term" value="P:Golgi to plasma membrane transport"/>
    <property type="evidence" value="ECO:0007669"/>
    <property type="project" value="UniProtKB-UniRule"/>
</dbReference>
<proteinExistence type="inferred from homology"/>
<comment type="subunit">
    <text evidence="6">Component of the exocyst complex.</text>
</comment>
<dbReference type="STRING" id="667725.A0A0L0GF04"/>
<dbReference type="SUPFAM" id="SSF81296">
    <property type="entry name" value="E set domains"/>
    <property type="match status" value="1"/>
</dbReference>
<keyword evidence="4 6" id="KW-0268">Exocytosis</keyword>
<dbReference type="Gene3D" id="2.60.40.10">
    <property type="entry name" value="Immunoglobulins"/>
    <property type="match status" value="1"/>
</dbReference>
<feature type="region of interest" description="Disordered" evidence="7">
    <location>
        <begin position="508"/>
        <end position="548"/>
    </location>
</feature>
<evidence type="ECO:0000313" key="11">
    <source>
        <dbReference type="Proteomes" id="UP000054560"/>
    </source>
</evidence>
<dbReference type="GO" id="GO:0000145">
    <property type="term" value="C:exocyst"/>
    <property type="evidence" value="ECO:0007669"/>
    <property type="project" value="UniProtKB-UniRule"/>
</dbReference>
<keyword evidence="11" id="KW-1185">Reference proteome</keyword>
<dbReference type="InterPro" id="IPR013783">
    <property type="entry name" value="Ig-like_fold"/>
</dbReference>
<dbReference type="EMBL" id="KQ241609">
    <property type="protein sequence ID" value="KNC87459.1"/>
    <property type="molecule type" value="Genomic_DNA"/>
</dbReference>
<accession>A0A0L0GF04</accession>
<dbReference type="PANTHER" id="PTHR13043:SF1">
    <property type="entry name" value="EXOCYST COMPLEX COMPONENT 2"/>
    <property type="match status" value="1"/>
</dbReference>
<gene>
    <name evidence="10" type="ORF">SARC_00441</name>
</gene>